<dbReference type="GO" id="GO:0019887">
    <property type="term" value="F:protein kinase regulator activity"/>
    <property type="evidence" value="ECO:0007669"/>
    <property type="project" value="InterPro"/>
</dbReference>
<comment type="subunit">
    <text evidence="2">Tetramer of two alpha and two beta subunits.</text>
</comment>
<dbReference type="PANTHER" id="PTHR11740:SF0">
    <property type="entry name" value="CASEIN KINASE II SUBUNIT BETA"/>
    <property type="match status" value="1"/>
</dbReference>
<dbReference type="AlphaFoldDB" id="A0A1D3D988"/>
<dbReference type="FunCoup" id="A0A1D3D988">
    <property type="interactions" value="22"/>
</dbReference>
<evidence type="ECO:0000256" key="2">
    <source>
        <dbReference type="RuleBase" id="RU361268"/>
    </source>
</evidence>
<comment type="caution">
    <text evidence="3">The sequence shown here is derived from an EMBL/GenBank/DDBJ whole genome shotgun (WGS) entry which is preliminary data.</text>
</comment>
<dbReference type="InterPro" id="IPR016149">
    <property type="entry name" value="Casein_kin_II_reg-sub_N"/>
</dbReference>
<dbReference type="VEuPathDB" id="ToxoDB:LOC34618329"/>
<dbReference type="GO" id="GO:0005956">
    <property type="term" value="C:protein kinase CK2 complex"/>
    <property type="evidence" value="ECO:0007669"/>
    <property type="project" value="UniProtKB-UniRule"/>
</dbReference>
<dbReference type="InterPro" id="IPR035991">
    <property type="entry name" value="Casein_kinase_II_beta-like"/>
</dbReference>
<dbReference type="GO" id="GO:0016301">
    <property type="term" value="F:kinase activity"/>
    <property type="evidence" value="ECO:0007669"/>
    <property type="project" value="UniProtKB-KW"/>
</dbReference>
<gene>
    <name evidence="3" type="ORF">cyc_01303</name>
</gene>
<name>A0A1D3D988_9EIME</name>
<keyword evidence="3" id="KW-0418">Kinase</keyword>
<dbReference type="SMART" id="SM01085">
    <property type="entry name" value="CK_II_beta"/>
    <property type="match status" value="1"/>
</dbReference>
<keyword evidence="3" id="KW-0808">Transferase</keyword>
<dbReference type="Pfam" id="PF01214">
    <property type="entry name" value="CK_II_beta"/>
    <property type="match status" value="1"/>
</dbReference>
<dbReference type="PRINTS" id="PR00472">
    <property type="entry name" value="CASNKINASEII"/>
</dbReference>
<dbReference type="VEuPathDB" id="ToxoDB:cyc_01303"/>
<sequence>MSSADSKLFATGDATPAGEAAVAREGEGEEGHDCFAEVDEEYIRDTFNLFGLKSAVNNFDSAMDMILGEAPDEDEVVEQSFVDVYRDAVDLYGLIHARYIISPRGLPQMLFCPLCREVYEMLNGNEVTKDIDGAYFGPSFPHIFLQTFSSWVPNAAPIPYQPRLFGFKIHNRHSVIKIKLENGEYGSAYVSQKRRSAVAAIEGGSAEEDKQAA</sequence>
<dbReference type="Proteomes" id="UP000095192">
    <property type="component" value="Unassembled WGS sequence"/>
</dbReference>
<dbReference type="InterPro" id="IPR000704">
    <property type="entry name" value="Casein_kinase_II_reg-sub"/>
</dbReference>
<evidence type="ECO:0000313" key="4">
    <source>
        <dbReference type="Proteomes" id="UP000095192"/>
    </source>
</evidence>
<accession>A0A1D3D988</accession>
<proteinExistence type="inferred from homology"/>
<keyword evidence="4" id="KW-1185">Reference proteome</keyword>
<comment type="similarity">
    <text evidence="1 2">Belongs to the casein kinase 2 subunit beta family.</text>
</comment>
<dbReference type="EMBL" id="JROU02000207">
    <property type="protein sequence ID" value="OEH80030.1"/>
    <property type="molecule type" value="Genomic_DNA"/>
</dbReference>
<evidence type="ECO:0000313" key="3">
    <source>
        <dbReference type="EMBL" id="OEH80030.1"/>
    </source>
</evidence>
<dbReference type="GO" id="GO:0005737">
    <property type="term" value="C:cytoplasm"/>
    <property type="evidence" value="ECO:0007669"/>
    <property type="project" value="TreeGrafter"/>
</dbReference>
<evidence type="ECO:0000256" key="1">
    <source>
        <dbReference type="ARBA" id="ARBA00006941"/>
    </source>
</evidence>
<dbReference type="Gene3D" id="1.10.1820.10">
    <property type="entry name" value="protein kinase ck2 holoenzyme, chain C, domain 1"/>
    <property type="match status" value="1"/>
</dbReference>
<dbReference type="PANTHER" id="PTHR11740">
    <property type="entry name" value="CASEIN KINASE II SUBUNIT BETA"/>
    <property type="match status" value="1"/>
</dbReference>
<dbReference type="Gene3D" id="2.20.25.20">
    <property type="match status" value="1"/>
</dbReference>
<organism evidence="3 4">
    <name type="scientific">Cyclospora cayetanensis</name>
    <dbReference type="NCBI Taxonomy" id="88456"/>
    <lineage>
        <taxon>Eukaryota</taxon>
        <taxon>Sar</taxon>
        <taxon>Alveolata</taxon>
        <taxon>Apicomplexa</taxon>
        <taxon>Conoidasida</taxon>
        <taxon>Coccidia</taxon>
        <taxon>Eucoccidiorida</taxon>
        <taxon>Eimeriorina</taxon>
        <taxon>Eimeriidae</taxon>
        <taxon>Cyclospora</taxon>
    </lineage>
</organism>
<protein>
    <recommendedName>
        <fullName evidence="2">Casein kinase II subunit beta</fullName>
        <shortName evidence="2">CK II beta</shortName>
    </recommendedName>
</protein>
<reference evidence="3 4" key="1">
    <citation type="journal article" date="2016" name="BMC Genomics">
        <title>Comparative genomics reveals Cyclospora cayetanensis possesses coccidia-like metabolism and invasion components but unique surface antigens.</title>
        <authorList>
            <person name="Liu S."/>
            <person name="Wang L."/>
            <person name="Zheng H."/>
            <person name="Xu Z."/>
            <person name="Roellig D.M."/>
            <person name="Li N."/>
            <person name="Frace M.A."/>
            <person name="Tang K."/>
            <person name="Arrowood M.J."/>
            <person name="Moss D.M."/>
            <person name="Zhang L."/>
            <person name="Feng Y."/>
            <person name="Xiao L."/>
        </authorList>
    </citation>
    <scope>NUCLEOTIDE SEQUENCE [LARGE SCALE GENOMIC DNA]</scope>
    <source>
        <strain evidence="3 4">CHN_HEN01</strain>
    </source>
</reference>
<dbReference type="InParanoid" id="A0A1D3D988"/>
<dbReference type="SUPFAM" id="SSF57798">
    <property type="entry name" value="Casein kinase II beta subunit"/>
    <property type="match status" value="1"/>
</dbReference>